<dbReference type="OrthoDB" id="4062651at2759"/>
<dbReference type="RefSeq" id="XP_001013888.1">
    <property type="nucleotide sequence ID" value="XM_001013888.3"/>
</dbReference>
<evidence type="ECO:0000259" key="1">
    <source>
        <dbReference type="PROSITE" id="PS50011"/>
    </source>
</evidence>
<dbReference type="PROSITE" id="PS00108">
    <property type="entry name" value="PROTEIN_KINASE_ST"/>
    <property type="match status" value="1"/>
</dbReference>
<dbReference type="PROSITE" id="PS50011">
    <property type="entry name" value="PROTEIN_KINASE_DOM"/>
    <property type="match status" value="1"/>
</dbReference>
<dbReference type="InterPro" id="IPR008271">
    <property type="entry name" value="Ser/Thr_kinase_AS"/>
</dbReference>
<dbReference type="SMART" id="SM00220">
    <property type="entry name" value="S_TKc"/>
    <property type="match status" value="1"/>
</dbReference>
<dbReference type="InterPro" id="IPR000719">
    <property type="entry name" value="Prot_kinase_dom"/>
</dbReference>
<dbReference type="KEGG" id="tet:TTHERM_00771990"/>
<dbReference type="AlphaFoldDB" id="Q23AP9"/>
<dbReference type="GeneID" id="7825545"/>
<sequence>MTFQPKNQHSNYIRDTCQDLEELSYSNRILVSGFEKQSKKSKFVEKLVIKECLHLRDDEKCISSCKDIENEYNIASRLSHENILSPIEYYKQYRGGCAISFPRASCDAFHYFIERSQQQKRAAYSLEEVRQLLRNVASALNYLHQGENIAHNDIKLENILCFISDDQKQVPVFMLTDFAYSYEIHTDHHTDNSQLHDSSFSSSLLSQSTQTSINVYPKWKNRVKMYLSPEMIESIQKQEVKMGLEKGNDILSLGFALFNIVFLENMIGKYEKEYSSSKKYQQIQKCGADFLQTLNQNLINTELEKKDLLFDLIIGMIQQDPLKRLDACGILNHPWLN</sequence>
<dbReference type="GO" id="GO:0004672">
    <property type="term" value="F:protein kinase activity"/>
    <property type="evidence" value="ECO:0007669"/>
    <property type="project" value="InterPro"/>
</dbReference>
<reference evidence="3" key="1">
    <citation type="journal article" date="2006" name="PLoS Biol.">
        <title>Macronuclear genome sequence of the ciliate Tetrahymena thermophila, a model eukaryote.</title>
        <authorList>
            <person name="Eisen J.A."/>
            <person name="Coyne R.S."/>
            <person name="Wu M."/>
            <person name="Wu D."/>
            <person name="Thiagarajan M."/>
            <person name="Wortman J.R."/>
            <person name="Badger J.H."/>
            <person name="Ren Q."/>
            <person name="Amedeo P."/>
            <person name="Jones K.M."/>
            <person name="Tallon L.J."/>
            <person name="Delcher A.L."/>
            <person name="Salzberg S.L."/>
            <person name="Silva J.C."/>
            <person name="Haas B.J."/>
            <person name="Majoros W.H."/>
            <person name="Farzad M."/>
            <person name="Carlton J.M."/>
            <person name="Smith R.K. Jr."/>
            <person name="Garg J."/>
            <person name="Pearlman R.E."/>
            <person name="Karrer K.M."/>
            <person name="Sun L."/>
            <person name="Manning G."/>
            <person name="Elde N.C."/>
            <person name="Turkewitz A.P."/>
            <person name="Asai D.J."/>
            <person name="Wilkes D.E."/>
            <person name="Wang Y."/>
            <person name="Cai H."/>
            <person name="Collins K."/>
            <person name="Stewart B.A."/>
            <person name="Lee S.R."/>
            <person name="Wilamowska K."/>
            <person name="Weinberg Z."/>
            <person name="Ruzzo W.L."/>
            <person name="Wloga D."/>
            <person name="Gaertig J."/>
            <person name="Frankel J."/>
            <person name="Tsao C.-C."/>
            <person name="Gorovsky M.A."/>
            <person name="Keeling P.J."/>
            <person name="Waller R.F."/>
            <person name="Patron N.J."/>
            <person name="Cherry J.M."/>
            <person name="Stover N.A."/>
            <person name="Krieger C.J."/>
            <person name="del Toro C."/>
            <person name="Ryder H.F."/>
            <person name="Williamson S.C."/>
            <person name="Barbeau R.A."/>
            <person name="Hamilton E.P."/>
            <person name="Orias E."/>
        </authorList>
    </citation>
    <scope>NUCLEOTIDE SEQUENCE [LARGE SCALE GENOMIC DNA]</scope>
    <source>
        <strain evidence="3">SB210</strain>
    </source>
</reference>
<evidence type="ECO:0000313" key="3">
    <source>
        <dbReference type="Proteomes" id="UP000009168"/>
    </source>
</evidence>
<dbReference type="PANTHER" id="PTHR24347">
    <property type="entry name" value="SERINE/THREONINE-PROTEIN KINASE"/>
    <property type="match status" value="1"/>
</dbReference>
<dbReference type="SUPFAM" id="SSF56112">
    <property type="entry name" value="Protein kinase-like (PK-like)"/>
    <property type="match status" value="1"/>
</dbReference>
<accession>Q23AP9</accession>
<dbReference type="Pfam" id="PF00069">
    <property type="entry name" value="Pkinase"/>
    <property type="match status" value="1"/>
</dbReference>
<dbReference type="InterPro" id="IPR011009">
    <property type="entry name" value="Kinase-like_dom_sf"/>
</dbReference>
<dbReference type="GO" id="GO:0005524">
    <property type="term" value="F:ATP binding"/>
    <property type="evidence" value="ECO:0007669"/>
    <property type="project" value="InterPro"/>
</dbReference>
<keyword evidence="3" id="KW-1185">Reference proteome</keyword>
<protein>
    <submittedName>
        <fullName evidence="2">Kinase domain protein</fullName>
    </submittedName>
</protein>
<dbReference type="EMBL" id="GG662723">
    <property type="protein sequence ID" value="EAR93643.1"/>
    <property type="molecule type" value="Genomic_DNA"/>
</dbReference>
<proteinExistence type="predicted"/>
<organism evidence="2 3">
    <name type="scientific">Tetrahymena thermophila (strain SB210)</name>
    <dbReference type="NCBI Taxonomy" id="312017"/>
    <lineage>
        <taxon>Eukaryota</taxon>
        <taxon>Sar</taxon>
        <taxon>Alveolata</taxon>
        <taxon>Ciliophora</taxon>
        <taxon>Intramacronucleata</taxon>
        <taxon>Oligohymenophorea</taxon>
        <taxon>Hymenostomatida</taxon>
        <taxon>Tetrahymenina</taxon>
        <taxon>Tetrahymenidae</taxon>
        <taxon>Tetrahymena</taxon>
    </lineage>
</organism>
<dbReference type="Gene3D" id="1.10.510.10">
    <property type="entry name" value="Transferase(Phosphotransferase) domain 1"/>
    <property type="match status" value="1"/>
</dbReference>
<evidence type="ECO:0000313" key="2">
    <source>
        <dbReference type="EMBL" id="EAR93643.1"/>
    </source>
</evidence>
<name>Q23AP9_TETTS</name>
<dbReference type="Proteomes" id="UP000009168">
    <property type="component" value="Unassembled WGS sequence"/>
</dbReference>
<dbReference type="InParanoid" id="Q23AP9"/>
<keyword evidence="2" id="KW-0418">Kinase</keyword>
<keyword evidence="2" id="KW-0808">Transferase</keyword>
<dbReference type="HOGENOM" id="CLU_929017_0_0_1"/>
<dbReference type="STRING" id="312017.Q23AP9"/>
<feature type="domain" description="Protein kinase" evidence="1">
    <location>
        <begin position="1"/>
        <end position="336"/>
    </location>
</feature>
<gene>
    <name evidence="2" type="ORF">TTHERM_00771990</name>
</gene>